<evidence type="ECO:0000259" key="3">
    <source>
        <dbReference type="Pfam" id="PF00326"/>
    </source>
</evidence>
<dbReference type="PANTHER" id="PTHR48081:SF6">
    <property type="entry name" value="PEPTIDASE S9 PROLYL OLIGOPEPTIDASE CATALYTIC DOMAIN-CONTAINING PROTEIN"/>
    <property type="match status" value="1"/>
</dbReference>
<reference evidence="5" key="1">
    <citation type="submission" date="2019-06" db="EMBL/GenBank/DDBJ databases">
        <authorList>
            <person name="Broberg M."/>
        </authorList>
    </citation>
    <scope>NUCLEOTIDE SEQUENCE [LARGE SCALE GENOMIC DNA]</scope>
</reference>
<feature type="signal peptide" evidence="2">
    <location>
        <begin position="1"/>
        <end position="26"/>
    </location>
</feature>
<keyword evidence="2" id="KW-0732">Signal</keyword>
<comment type="caution">
    <text evidence="4">The sequence shown here is derived from an EMBL/GenBank/DDBJ whole genome shotgun (WGS) entry which is preliminary data.</text>
</comment>
<organism evidence="4 5">
    <name type="scientific">Clonostachys byssicola</name>
    <dbReference type="NCBI Taxonomy" id="160290"/>
    <lineage>
        <taxon>Eukaryota</taxon>
        <taxon>Fungi</taxon>
        <taxon>Dikarya</taxon>
        <taxon>Ascomycota</taxon>
        <taxon>Pezizomycotina</taxon>
        <taxon>Sordariomycetes</taxon>
        <taxon>Hypocreomycetidae</taxon>
        <taxon>Hypocreales</taxon>
        <taxon>Bionectriaceae</taxon>
        <taxon>Clonostachys</taxon>
    </lineage>
</organism>
<gene>
    <name evidence="4" type="ORF">CBYS24578_00016204</name>
</gene>
<keyword evidence="5" id="KW-1185">Reference proteome</keyword>
<dbReference type="InterPro" id="IPR029058">
    <property type="entry name" value="AB_hydrolase_fold"/>
</dbReference>
<dbReference type="Proteomes" id="UP000754883">
    <property type="component" value="Unassembled WGS sequence"/>
</dbReference>
<dbReference type="OrthoDB" id="6499973at2759"/>
<dbReference type="GO" id="GO:0008236">
    <property type="term" value="F:serine-type peptidase activity"/>
    <property type="evidence" value="ECO:0007669"/>
    <property type="project" value="InterPro"/>
</dbReference>
<evidence type="ECO:0000256" key="2">
    <source>
        <dbReference type="SAM" id="SignalP"/>
    </source>
</evidence>
<reference evidence="4 5" key="2">
    <citation type="submission" date="2021-10" db="EMBL/GenBank/DDBJ databases">
        <authorList>
            <person name="Piombo E."/>
        </authorList>
    </citation>
    <scope>NUCLEOTIDE SEQUENCE [LARGE SCALE GENOMIC DNA]</scope>
</reference>
<dbReference type="PANTHER" id="PTHR48081">
    <property type="entry name" value="AB HYDROLASE SUPERFAMILY PROTEIN C4A8.06C"/>
    <property type="match status" value="1"/>
</dbReference>
<dbReference type="GO" id="GO:0006508">
    <property type="term" value="P:proteolysis"/>
    <property type="evidence" value="ECO:0007669"/>
    <property type="project" value="InterPro"/>
</dbReference>
<dbReference type="EMBL" id="CABFNO020001248">
    <property type="protein sequence ID" value="CAG9974622.1"/>
    <property type="molecule type" value="Genomic_DNA"/>
</dbReference>
<evidence type="ECO:0000256" key="1">
    <source>
        <dbReference type="ARBA" id="ARBA00022801"/>
    </source>
</evidence>
<dbReference type="AlphaFoldDB" id="A0A9N9U5N7"/>
<dbReference type="Gene3D" id="3.40.50.1820">
    <property type="entry name" value="alpha/beta hydrolase"/>
    <property type="match status" value="1"/>
</dbReference>
<feature type="chain" id="PRO_5040221668" description="Peptidase S9 prolyl oligopeptidase catalytic domain-containing protein" evidence="2">
    <location>
        <begin position="27"/>
        <end position="268"/>
    </location>
</feature>
<protein>
    <recommendedName>
        <fullName evidence="3">Peptidase S9 prolyl oligopeptidase catalytic domain-containing protein</fullName>
    </recommendedName>
</protein>
<dbReference type="InterPro" id="IPR001375">
    <property type="entry name" value="Peptidase_S9_cat"/>
</dbReference>
<accession>A0A9N9U5N7</accession>
<dbReference type="Pfam" id="PF00326">
    <property type="entry name" value="Peptidase_S9"/>
    <property type="match status" value="1"/>
</dbReference>
<sequence>MKFLRAVTASIVWLASMATALPTAEGQILSSRDRFFTHDLISRLVYYPAPKNNCRGIGFLVLPGGGYSYVSLPREGSNSTKYLNERGYDAWVLDYAAADKAPTPLYPAPQNEALEAVRYIRSLNKVKKLGIWGYSAGGHLAATTVTNPEAELDFGILAYPVITMEEPLTHKGSRNNLIGENPSPELVEKLSAQNLVSESTPPIFLFHTANDATVPVENSILFIQSMIKYDRPFQSLILPKGSHGIGLAFDDPVLNWTSELDRWLQYSV</sequence>
<evidence type="ECO:0000313" key="4">
    <source>
        <dbReference type="EMBL" id="CAG9974622.1"/>
    </source>
</evidence>
<feature type="domain" description="Peptidase S9 prolyl oligopeptidase catalytic" evidence="3">
    <location>
        <begin position="114"/>
        <end position="264"/>
    </location>
</feature>
<name>A0A9N9U5N7_9HYPO</name>
<dbReference type="InterPro" id="IPR050300">
    <property type="entry name" value="GDXG_lipolytic_enzyme"/>
</dbReference>
<keyword evidence="1" id="KW-0378">Hydrolase</keyword>
<dbReference type="SUPFAM" id="SSF53474">
    <property type="entry name" value="alpha/beta-Hydrolases"/>
    <property type="match status" value="1"/>
</dbReference>
<proteinExistence type="predicted"/>
<evidence type="ECO:0000313" key="5">
    <source>
        <dbReference type="Proteomes" id="UP000754883"/>
    </source>
</evidence>